<keyword evidence="3" id="KW-0645">Protease</keyword>
<gene>
    <name evidence="3" type="ORF">CLV43_102651</name>
</gene>
<dbReference type="RefSeq" id="WP_106186629.1">
    <property type="nucleotide sequence ID" value="NZ_PVTF01000002.1"/>
</dbReference>
<keyword evidence="1" id="KW-0732">Signal</keyword>
<evidence type="ECO:0000259" key="2">
    <source>
        <dbReference type="Pfam" id="PF00144"/>
    </source>
</evidence>
<dbReference type="Pfam" id="PF00144">
    <property type="entry name" value="Beta-lactamase"/>
    <property type="match status" value="1"/>
</dbReference>
<dbReference type="PANTHER" id="PTHR46825:SF7">
    <property type="entry name" value="D-ALANYL-D-ALANINE CARBOXYPEPTIDASE"/>
    <property type="match status" value="1"/>
</dbReference>
<dbReference type="InterPro" id="IPR001466">
    <property type="entry name" value="Beta-lactam-related"/>
</dbReference>
<protein>
    <submittedName>
        <fullName evidence="3">D-alanyl-D-alanine carboxypeptidase</fullName>
    </submittedName>
</protein>
<dbReference type="GO" id="GO:0004180">
    <property type="term" value="F:carboxypeptidase activity"/>
    <property type="evidence" value="ECO:0007669"/>
    <property type="project" value="UniProtKB-KW"/>
</dbReference>
<comment type="caution">
    <text evidence="3">The sequence shown here is derived from an EMBL/GenBank/DDBJ whole genome shotgun (WGS) entry which is preliminary data.</text>
</comment>
<proteinExistence type="predicted"/>
<dbReference type="InterPro" id="IPR050491">
    <property type="entry name" value="AmpC-like"/>
</dbReference>
<dbReference type="InterPro" id="IPR012338">
    <property type="entry name" value="Beta-lactam/transpept-like"/>
</dbReference>
<reference evidence="3 4" key="1">
    <citation type="submission" date="2018-03" db="EMBL/GenBank/DDBJ databases">
        <title>Genomic Encyclopedia of Archaeal and Bacterial Type Strains, Phase II (KMG-II): from individual species to whole genera.</title>
        <authorList>
            <person name="Goeker M."/>
        </authorList>
    </citation>
    <scope>NUCLEOTIDE SEQUENCE [LARGE SCALE GENOMIC DNA]</scope>
    <source>
        <strain evidence="3 4">DSM 44720</strain>
    </source>
</reference>
<dbReference type="AlphaFoldDB" id="A0A2T0THA6"/>
<evidence type="ECO:0000313" key="4">
    <source>
        <dbReference type="Proteomes" id="UP000239494"/>
    </source>
</evidence>
<keyword evidence="4" id="KW-1185">Reference proteome</keyword>
<feature type="domain" description="Beta-lactamase-related" evidence="2">
    <location>
        <begin position="38"/>
        <end position="361"/>
    </location>
</feature>
<keyword evidence="3" id="KW-0378">Hydrolase</keyword>
<organism evidence="3 4">
    <name type="scientific">Umezawaea tangerina</name>
    <dbReference type="NCBI Taxonomy" id="84725"/>
    <lineage>
        <taxon>Bacteria</taxon>
        <taxon>Bacillati</taxon>
        <taxon>Actinomycetota</taxon>
        <taxon>Actinomycetes</taxon>
        <taxon>Pseudonocardiales</taxon>
        <taxon>Pseudonocardiaceae</taxon>
        <taxon>Umezawaea</taxon>
    </lineage>
</organism>
<sequence>MMKAGIALLALSGMVVPQVATAAPRPRPDRAVLQQDADQLLEMGAPGVLVELTTPGGSAKVRSGYGDVEARTPVPWDARFRIGSSTKTFTATVVLQLVGEGRLSLEDTVDRWLPGVVTGNGNDGTRITVRQLLQHTSGVPDYLGSAAMAFLGSEEGFLANRFRDFGEAELVGMAMTLPPTFAPGADWSYSNTNYVLAGMIVKRVTGHDWATEVRRRIIEPLHLDDTYAPTALPLVLGPHAKGYTRFAPDGPAVDATAFSPSWAGAAGAVVSDTADLSTFLRALLGGRLLRPAQLAEMQKTVAAPEFQRAWPGARYGLGLAWIPTTCGGYWSHGGDVPGFRTRNGVTADGRTSVVISMNADPIVPLEGTPPPRHDESVELIEHAFCGTP</sequence>
<accession>A0A2T0THA6</accession>
<dbReference type="PANTHER" id="PTHR46825">
    <property type="entry name" value="D-ALANYL-D-ALANINE-CARBOXYPEPTIDASE/ENDOPEPTIDASE AMPH"/>
    <property type="match status" value="1"/>
</dbReference>
<dbReference type="Gene3D" id="3.40.710.10">
    <property type="entry name" value="DD-peptidase/beta-lactamase superfamily"/>
    <property type="match status" value="1"/>
</dbReference>
<keyword evidence="3" id="KW-0121">Carboxypeptidase</keyword>
<dbReference type="Proteomes" id="UP000239494">
    <property type="component" value="Unassembled WGS sequence"/>
</dbReference>
<feature type="signal peptide" evidence="1">
    <location>
        <begin position="1"/>
        <end position="22"/>
    </location>
</feature>
<dbReference type="SUPFAM" id="SSF56601">
    <property type="entry name" value="beta-lactamase/transpeptidase-like"/>
    <property type="match status" value="1"/>
</dbReference>
<evidence type="ECO:0000256" key="1">
    <source>
        <dbReference type="SAM" id="SignalP"/>
    </source>
</evidence>
<feature type="chain" id="PRO_5015603628" evidence="1">
    <location>
        <begin position="23"/>
        <end position="388"/>
    </location>
</feature>
<evidence type="ECO:0000313" key="3">
    <source>
        <dbReference type="EMBL" id="PRY45086.1"/>
    </source>
</evidence>
<name>A0A2T0THA6_9PSEU</name>
<dbReference type="OrthoDB" id="503788at2"/>
<dbReference type="EMBL" id="PVTF01000002">
    <property type="protein sequence ID" value="PRY45086.1"/>
    <property type="molecule type" value="Genomic_DNA"/>
</dbReference>